<dbReference type="InterPro" id="IPR014036">
    <property type="entry name" value="DeoR-like_C"/>
</dbReference>
<organism evidence="5 6">
    <name type="scientific">Paenibacillus farraposensis</name>
    <dbReference type="NCBI Taxonomy" id="2807095"/>
    <lineage>
        <taxon>Bacteria</taxon>
        <taxon>Bacillati</taxon>
        <taxon>Bacillota</taxon>
        <taxon>Bacilli</taxon>
        <taxon>Bacillales</taxon>
        <taxon>Paenibacillaceae</taxon>
        <taxon>Paenibacillus</taxon>
    </lineage>
</organism>
<dbReference type="Gene3D" id="3.40.50.1360">
    <property type="match status" value="1"/>
</dbReference>
<dbReference type="InterPro" id="IPR001034">
    <property type="entry name" value="DeoR_HTH"/>
</dbReference>
<dbReference type="RefSeq" id="WP_377570384.1">
    <property type="nucleotide sequence ID" value="NZ_JBHTNZ010000012.1"/>
</dbReference>
<dbReference type="GO" id="GO:0003677">
    <property type="term" value="F:DNA binding"/>
    <property type="evidence" value="ECO:0007669"/>
    <property type="project" value="UniProtKB-KW"/>
</dbReference>
<accession>A0ABW4DBH9</accession>
<dbReference type="Pfam" id="PF08220">
    <property type="entry name" value="HTH_DeoR"/>
    <property type="match status" value="1"/>
</dbReference>
<dbReference type="InterPro" id="IPR036390">
    <property type="entry name" value="WH_DNA-bd_sf"/>
</dbReference>
<proteinExistence type="predicted"/>
<dbReference type="InterPro" id="IPR036388">
    <property type="entry name" value="WH-like_DNA-bd_sf"/>
</dbReference>
<evidence type="ECO:0000313" key="5">
    <source>
        <dbReference type="EMBL" id="MFD1462022.1"/>
    </source>
</evidence>
<evidence type="ECO:0000259" key="4">
    <source>
        <dbReference type="PROSITE" id="PS51000"/>
    </source>
</evidence>
<keyword evidence="2 5" id="KW-0238">DNA-binding</keyword>
<dbReference type="InterPro" id="IPR037171">
    <property type="entry name" value="NagB/RpiA_transferase-like"/>
</dbReference>
<evidence type="ECO:0000313" key="6">
    <source>
        <dbReference type="Proteomes" id="UP001597340"/>
    </source>
</evidence>
<evidence type="ECO:0000256" key="3">
    <source>
        <dbReference type="ARBA" id="ARBA00023163"/>
    </source>
</evidence>
<dbReference type="EMBL" id="JBHTNZ010000012">
    <property type="protein sequence ID" value="MFD1462022.1"/>
    <property type="molecule type" value="Genomic_DNA"/>
</dbReference>
<protein>
    <submittedName>
        <fullName evidence="5">DeoR/GlpR family DNA-binding transcription regulator</fullName>
    </submittedName>
</protein>
<dbReference type="PROSITE" id="PS00894">
    <property type="entry name" value="HTH_DEOR_1"/>
    <property type="match status" value="1"/>
</dbReference>
<reference evidence="6" key="1">
    <citation type="journal article" date="2019" name="Int. J. Syst. Evol. Microbiol.">
        <title>The Global Catalogue of Microorganisms (GCM) 10K type strain sequencing project: providing services to taxonomists for standard genome sequencing and annotation.</title>
        <authorList>
            <consortium name="The Broad Institute Genomics Platform"/>
            <consortium name="The Broad Institute Genome Sequencing Center for Infectious Disease"/>
            <person name="Wu L."/>
            <person name="Ma J."/>
        </authorList>
    </citation>
    <scope>NUCLEOTIDE SEQUENCE [LARGE SCALE GENOMIC DNA]</scope>
    <source>
        <strain evidence="6">CCM 9147</strain>
    </source>
</reference>
<comment type="caution">
    <text evidence="5">The sequence shown here is derived from an EMBL/GenBank/DDBJ whole genome shotgun (WGS) entry which is preliminary data.</text>
</comment>
<dbReference type="SMART" id="SM01134">
    <property type="entry name" value="DeoRC"/>
    <property type="match status" value="1"/>
</dbReference>
<dbReference type="SUPFAM" id="SSF46785">
    <property type="entry name" value="Winged helix' DNA-binding domain"/>
    <property type="match status" value="1"/>
</dbReference>
<dbReference type="Proteomes" id="UP001597340">
    <property type="component" value="Unassembled WGS sequence"/>
</dbReference>
<dbReference type="InterPro" id="IPR050313">
    <property type="entry name" value="Carb_Metab_HTH_regulators"/>
</dbReference>
<dbReference type="Pfam" id="PF00455">
    <property type="entry name" value="DeoRC"/>
    <property type="match status" value="1"/>
</dbReference>
<dbReference type="PROSITE" id="PS51000">
    <property type="entry name" value="HTH_DEOR_2"/>
    <property type="match status" value="1"/>
</dbReference>
<dbReference type="Gene3D" id="1.10.10.10">
    <property type="entry name" value="Winged helix-like DNA-binding domain superfamily/Winged helix DNA-binding domain"/>
    <property type="match status" value="1"/>
</dbReference>
<dbReference type="SMART" id="SM00420">
    <property type="entry name" value="HTH_DEOR"/>
    <property type="match status" value="1"/>
</dbReference>
<evidence type="ECO:0000256" key="2">
    <source>
        <dbReference type="ARBA" id="ARBA00023125"/>
    </source>
</evidence>
<keyword evidence="3" id="KW-0804">Transcription</keyword>
<evidence type="ECO:0000256" key="1">
    <source>
        <dbReference type="ARBA" id="ARBA00023015"/>
    </source>
</evidence>
<dbReference type="PANTHER" id="PTHR30363">
    <property type="entry name" value="HTH-TYPE TRANSCRIPTIONAL REGULATOR SRLR-RELATED"/>
    <property type="match status" value="1"/>
</dbReference>
<dbReference type="SUPFAM" id="SSF100950">
    <property type="entry name" value="NagB/RpiA/CoA transferase-like"/>
    <property type="match status" value="1"/>
</dbReference>
<dbReference type="InterPro" id="IPR018356">
    <property type="entry name" value="Tscrpt_reg_HTH_DeoR_CS"/>
</dbReference>
<keyword evidence="1" id="KW-0805">Transcription regulation</keyword>
<gene>
    <name evidence="5" type="ORF">ACFQ5D_11525</name>
</gene>
<keyword evidence="6" id="KW-1185">Reference proteome</keyword>
<dbReference type="PANTHER" id="PTHR30363:SF51">
    <property type="entry name" value="HTH-TYPE TRANSCRIPTIONAL REPRESSOR GLCR"/>
    <property type="match status" value="1"/>
</dbReference>
<sequence>MEVILIYQEERLVKILEKLHQEKMVSNQRICDMLGISRDTARRDFIKLVDEGAAIRTHGGIALPQFNDKIKAYKERIHASSEDKYIIGKIAASYISKGDLCFLDVSTTVKFLCDQLHTSSIVYTHSLDNAAALSNNKKVDVYLLGGKLNQENRFFFDATMASQLNNIYFDKVFLGAAGILKDGIYYSNIEDAIIKNVVAKRSKEVILLADSQKFNQLSSYKGVDFSDIDTIITNEKPPDNFRKIVEENNVEIKLIHEGKEVKDYFSEG</sequence>
<feature type="domain" description="HTH deoR-type" evidence="4">
    <location>
        <begin position="8"/>
        <end position="63"/>
    </location>
</feature>
<name>A0ABW4DBH9_9BACL</name>